<evidence type="ECO:0000313" key="2">
    <source>
        <dbReference type="EMBL" id="KAL3771893.1"/>
    </source>
</evidence>
<gene>
    <name evidence="2" type="ORF">ACHAW5_008343</name>
</gene>
<dbReference type="Pfam" id="PF04749">
    <property type="entry name" value="PLAC8"/>
    <property type="match status" value="1"/>
</dbReference>
<accession>A0ABD3N972</accession>
<sequence>MSYMLQREGDEGPSKDIPVKVHIIAPSTLPEGYVLEAEVGAPGAKKTISVEVPQGGVVEGQVFLTPLPADFAVGEPRIQTPTGQWKDGTFDCCKAGPCHPSLWCALCCPQVAMGQVLQRLRFNWLGNPAPDAATKHTFKVIVTLCLCYTVFTFALEMAEYSFNYDTVPTWIVATRFFGGLAFTIYSIYSLMKLRENVRAKYSIPTERCGIAEDMCCSMWCSACVVSQIARHTGEYETYKGSLCSETGMAAHTPSIV</sequence>
<keyword evidence="3" id="KW-1185">Reference proteome</keyword>
<keyword evidence="1" id="KW-0812">Transmembrane</keyword>
<dbReference type="EMBL" id="JALLAZ020001593">
    <property type="protein sequence ID" value="KAL3771893.1"/>
    <property type="molecule type" value="Genomic_DNA"/>
</dbReference>
<keyword evidence="1" id="KW-1133">Transmembrane helix</keyword>
<keyword evidence="1" id="KW-0472">Membrane</keyword>
<dbReference type="InterPro" id="IPR006461">
    <property type="entry name" value="PLAC_motif_containing"/>
</dbReference>
<evidence type="ECO:0000256" key="1">
    <source>
        <dbReference type="SAM" id="Phobius"/>
    </source>
</evidence>
<protein>
    <submittedName>
        <fullName evidence="2">Uncharacterized protein</fullName>
    </submittedName>
</protein>
<dbReference type="NCBIfam" id="TIGR01571">
    <property type="entry name" value="A_thal_Cys_rich"/>
    <property type="match status" value="1"/>
</dbReference>
<reference evidence="2 3" key="1">
    <citation type="submission" date="2024-10" db="EMBL/GenBank/DDBJ databases">
        <title>Updated reference genomes for cyclostephanoid diatoms.</title>
        <authorList>
            <person name="Roberts W.R."/>
            <person name="Alverson A.J."/>
        </authorList>
    </citation>
    <scope>NUCLEOTIDE SEQUENCE [LARGE SCALE GENOMIC DNA]</scope>
    <source>
        <strain evidence="2 3">AJA276-08</strain>
    </source>
</reference>
<evidence type="ECO:0000313" key="3">
    <source>
        <dbReference type="Proteomes" id="UP001530315"/>
    </source>
</evidence>
<comment type="caution">
    <text evidence="2">The sequence shown here is derived from an EMBL/GenBank/DDBJ whole genome shotgun (WGS) entry which is preliminary data.</text>
</comment>
<feature type="transmembrane region" description="Helical" evidence="1">
    <location>
        <begin position="140"/>
        <end position="158"/>
    </location>
</feature>
<organism evidence="2 3">
    <name type="scientific">Stephanodiscus triporus</name>
    <dbReference type="NCBI Taxonomy" id="2934178"/>
    <lineage>
        <taxon>Eukaryota</taxon>
        <taxon>Sar</taxon>
        <taxon>Stramenopiles</taxon>
        <taxon>Ochrophyta</taxon>
        <taxon>Bacillariophyta</taxon>
        <taxon>Coscinodiscophyceae</taxon>
        <taxon>Thalassiosirophycidae</taxon>
        <taxon>Stephanodiscales</taxon>
        <taxon>Stephanodiscaceae</taxon>
        <taxon>Stephanodiscus</taxon>
    </lineage>
</organism>
<name>A0ABD3N972_9STRA</name>
<proteinExistence type="predicted"/>
<dbReference type="Proteomes" id="UP001530315">
    <property type="component" value="Unassembled WGS sequence"/>
</dbReference>
<dbReference type="AlphaFoldDB" id="A0ABD3N972"/>
<feature type="transmembrane region" description="Helical" evidence="1">
    <location>
        <begin position="170"/>
        <end position="191"/>
    </location>
</feature>